<dbReference type="Gene3D" id="3.80.10.10">
    <property type="entry name" value="Ribonuclease Inhibitor"/>
    <property type="match status" value="11"/>
</dbReference>
<dbReference type="EMBL" id="JWZX01003311">
    <property type="protein sequence ID" value="KOO22092.1"/>
    <property type="molecule type" value="Genomic_DNA"/>
</dbReference>
<dbReference type="InterPro" id="IPR011992">
    <property type="entry name" value="EF-hand-dom_pair"/>
</dbReference>
<dbReference type="GO" id="GO:0031267">
    <property type="term" value="F:small GTPase binding"/>
    <property type="evidence" value="ECO:0007669"/>
    <property type="project" value="TreeGrafter"/>
</dbReference>
<evidence type="ECO:0000313" key="7">
    <source>
        <dbReference type="EMBL" id="KOO22092.1"/>
    </source>
</evidence>
<dbReference type="GO" id="GO:0048471">
    <property type="term" value="C:perinuclear region of cytoplasm"/>
    <property type="evidence" value="ECO:0007669"/>
    <property type="project" value="TreeGrafter"/>
</dbReference>
<comment type="caution">
    <text evidence="7">The sequence shown here is derived from an EMBL/GenBank/DDBJ whole genome shotgun (WGS) entry which is preliminary data.</text>
</comment>
<evidence type="ECO:0000256" key="1">
    <source>
        <dbReference type="ARBA" id="ARBA00022468"/>
    </source>
</evidence>
<dbReference type="GO" id="GO:0005634">
    <property type="term" value="C:nucleus"/>
    <property type="evidence" value="ECO:0007669"/>
    <property type="project" value="TreeGrafter"/>
</dbReference>
<organism evidence="7 8">
    <name type="scientific">Chrysochromulina tobinii</name>
    <dbReference type="NCBI Taxonomy" id="1460289"/>
    <lineage>
        <taxon>Eukaryota</taxon>
        <taxon>Haptista</taxon>
        <taxon>Haptophyta</taxon>
        <taxon>Prymnesiophyceae</taxon>
        <taxon>Prymnesiales</taxon>
        <taxon>Chrysochromulinaceae</taxon>
        <taxon>Chrysochromulina</taxon>
    </lineage>
</organism>
<evidence type="ECO:0000259" key="6">
    <source>
        <dbReference type="PROSITE" id="PS50222"/>
    </source>
</evidence>
<dbReference type="InterPro" id="IPR032675">
    <property type="entry name" value="LRR_dom_sf"/>
</dbReference>
<keyword evidence="2" id="KW-0433">Leucine-rich repeat</keyword>
<dbReference type="Pfam" id="PF13516">
    <property type="entry name" value="LRR_6"/>
    <property type="match status" value="8"/>
</dbReference>
<gene>
    <name evidence="7" type="ORF">Ctob_002555</name>
</gene>
<dbReference type="GO" id="GO:0006913">
    <property type="term" value="P:nucleocytoplasmic transport"/>
    <property type="evidence" value="ECO:0007669"/>
    <property type="project" value="TreeGrafter"/>
</dbReference>
<feature type="domain" description="EF-hand" evidence="6">
    <location>
        <begin position="24"/>
        <end position="59"/>
    </location>
</feature>
<dbReference type="GO" id="GO:0005509">
    <property type="term" value="F:calcium ion binding"/>
    <property type="evidence" value="ECO:0007669"/>
    <property type="project" value="InterPro"/>
</dbReference>
<dbReference type="SUPFAM" id="SSF47473">
    <property type="entry name" value="EF-hand"/>
    <property type="match status" value="1"/>
</dbReference>
<protein>
    <submittedName>
        <fullName evidence="7">Protein nlrc3</fullName>
    </submittedName>
</protein>
<dbReference type="SUPFAM" id="SSF52047">
    <property type="entry name" value="RNI-like"/>
    <property type="match status" value="5"/>
</dbReference>
<evidence type="ECO:0000256" key="5">
    <source>
        <dbReference type="SAM" id="MobiDB-lite"/>
    </source>
</evidence>
<evidence type="ECO:0000256" key="2">
    <source>
        <dbReference type="ARBA" id="ARBA00022614"/>
    </source>
</evidence>
<keyword evidence="1" id="KW-0343">GTPase activation</keyword>
<keyword evidence="4" id="KW-0106">Calcium</keyword>
<dbReference type="Gene3D" id="1.10.238.10">
    <property type="entry name" value="EF-hand"/>
    <property type="match status" value="1"/>
</dbReference>
<evidence type="ECO:0000256" key="4">
    <source>
        <dbReference type="ARBA" id="ARBA00022837"/>
    </source>
</evidence>
<name>A0A0M0J6Y1_9EUKA</name>
<evidence type="ECO:0000313" key="8">
    <source>
        <dbReference type="Proteomes" id="UP000037460"/>
    </source>
</evidence>
<keyword evidence="3" id="KW-0677">Repeat</keyword>
<accession>A0A0M0J6Y1</accession>
<dbReference type="PROSITE" id="PS00018">
    <property type="entry name" value="EF_HAND_1"/>
    <property type="match status" value="2"/>
</dbReference>
<feature type="region of interest" description="Disordered" evidence="5">
    <location>
        <begin position="1"/>
        <end position="24"/>
    </location>
</feature>
<dbReference type="PANTHER" id="PTHR24113:SF12">
    <property type="entry name" value="RAN GTPASE-ACTIVATING PROTEIN 1"/>
    <property type="match status" value="1"/>
</dbReference>
<reference evidence="8" key="1">
    <citation type="journal article" date="2015" name="PLoS Genet.">
        <title>Genome Sequence and Transcriptome Analyses of Chrysochromulina tobin: Metabolic Tools for Enhanced Algal Fitness in the Prominent Order Prymnesiales (Haptophyceae).</title>
        <authorList>
            <person name="Hovde B.T."/>
            <person name="Deodato C.R."/>
            <person name="Hunsperger H.M."/>
            <person name="Ryken S.A."/>
            <person name="Yost W."/>
            <person name="Jha R.K."/>
            <person name="Patterson J."/>
            <person name="Monnat R.J. Jr."/>
            <person name="Barlow S.B."/>
            <person name="Starkenburg S.R."/>
            <person name="Cattolico R.A."/>
        </authorList>
    </citation>
    <scope>NUCLEOTIDE SEQUENCE</scope>
    <source>
        <strain evidence="8">CCMP291</strain>
    </source>
</reference>
<dbReference type="GO" id="GO:0005096">
    <property type="term" value="F:GTPase activator activity"/>
    <property type="evidence" value="ECO:0007669"/>
    <property type="project" value="UniProtKB-KW"/>
</dbReference>
<sequence>MGGAATKVAPNPDGGVEVRTPDTLQWQDPTRIFKEVDVDSNQSISSDELKSALQKQGYDDVVFATLMGELDVDSDGCIAFDEWRKGFYASSFVHVRAPAAEDFADLHMRTYGGGAAAPYPHGTVQWGGCTIAETAKRAITVAQLERVYSHIDRRCKPEGWADKSGNQRTPGTVTLYDAARFVIKPATYVKQCSFVELIAFGEQVPLYFVSHWWGESVLDFVKCLKQHAVDRVLGVDSPYWVCAYANNQWKLDDEIGGSLEESSFRKAMKLSFGTVTVLDEGGITFSRIWCGYEIFTSLAGDSHKTYDVYTCPKQGGAVGLVEGLSAGDKDAGAKQKRESAFPLERVRLDIQLQSAQASVEADRKAILNAIVGAAADAEPPKEHASYTRLNNMLAGRFAAGMVRTVIARGKKLDPYFAAIKASAATSLVIDLSNLIKCTDKELKLLTAALPNSLESLNLQLKGSKATEEGVTALFKHVCNLPRMRRLESDALTSTHMPLVMKMAMLEEFPARGPGAAALALGLAANSALTKLSLASTFLGEEGTKAICEALKQNKTLKELDMSGCDNIGRAAGAKHVADMLGVNGALTEVNLDGFALPVKKLQGTDPVETLDLSGKKLGVASAVVIASLICANGGLMSLDLSHNDLCNTFGGTYTAEGITAIADALGALTSVDLRGNWLGDEGWGAIFAAICGNKDSKIISMDVSGENIGPAGVKLIAEALRTSVTGALTSVELKGNKLGDEGWGAIFAAICGNKDSKIMSMDVSGENIGPAGVKLIAEALRTSVTGALMKVNLDGVNLDGFALPVKKLKGTDPVETLDLSVKKLGVASAVVIAFLIGVNGGLTSIDLSGNELCGIWTDGYSKQQGTYTAEGITAIADALRVNGGLTSLNLSYNQLCGLDRDGRGTYTAEGITAIADTLRVNGSLTSVMIRGNKLGDEGWGAIFAAICGNKDSKIMSMDASSENIGPAGVKLIAEALRTSVTGGLTVANLMRNHLDVESAKMLAEVAKQKGISLCGIRHDQTTADFSGKFLKLPDAILLASDLSQAVVTGALTKIDLSGNRLGAEGAAALAPALAANGALTKLSLAWNKLEEEGTKAICEALKQNKTLKELDLSGHNNIGGEAGAKHVADMLHVNGGLKELNIAGNSIKDEGITAICNAVQGNKEGKLAKLNVAGNNMSPVGATAVAAMVAVTGALTVTNLLQNNLDVESAKMLAEVAKQKGISLCGIQRDQTTADFSNQDLKPPDAILLASDLSQAGVTGGLTSIDLSKNRLCGIWESRDGQQGTYTAEGITAIADALRVNGALTRVDVRSNNIAGDGAEQLAAAVLGNLKIEMFNKIPIKEMRADSFTELDLKGKGVGVEGVMVVAGLIPAMSALTKVNLDGFALPVKKLKGTDPVEMLDLSGKNLGVASAVVIASLISVNGTLTSVKLRLNKLGEEGWGAIFAAICGNKDSKIMSIDAYFENIGPAGVELIAAALRTSVTGALTRVDVRLNNIVGDGAVQLSAAVLGNLKIEMFNEIPIKEMRADSFTELDLNGKGVGVEGGMVVAGLIPVMGALTVANLLGNQLDAESAKMLAEVAKQKGVSLCGIQRDQTTADLSGLALQPPDAILLASDLSQAVVTGGLTSLDLSNNLLCGVTTFGGGTYTAEGITAIAEALRVNDGLTKISLANNELGEEGTKAICEALEQNKMLKELDISNIGGTAGVKHVAKMLGVNGGLTSINLSDNQLCGVWTDYAGQHGAYTAEGITAIADALRVNGGLTALDVSNNCLEDEGVSAVCEAIQSNKETKLASLNFRNNDIGPVGANAVAAMVAVTGALTSLNLSSNNLCSVTETGYIKASQVLGSSFNEGDKVVYLGKEMIVSKSIDRDGDIKMTHLPLMSGLNALANALRVNGALTMCDLRDNYVGEEGKALICNAAEGKAGFKLHL</sequence>
<dbReference type="InterPro" id="IPR002048">
    <property type="entry name" value="EF_hand_dom"/>
</dbReference>
<proteinExistence type="predicted"/>
<dbReference type="SMART" id="SM00368">
    <property type="entry name" value="LRR_RI"/>
    <property type="match status" value="27"/>
</dbReference>
<dbReference type="GO" id="GO:0005829">
    <property type="term" value="C:cytosol"/>
    <property type="evidence" value="ECO:0007669"/>
    <property type="project" value="TreeGrafter"/>
</dbReference>
<evidence type="ECO:0000256" key="3">
    <source>
        <dbReference type="ARBA" id="ARBA00022737"/>
    </source>
</evidence>
<dbReference type="InterPro" id="IPR001611">
    <property type="entry name" value="Leu-rich_rpt"/>
</dbReference>
<dbReference type="SMART" id="SM00054">
    <property type="entry name" value="EFh"/>
    <property type="match status" value="2"/>
</dbReference>
<dbReference type="InterPro" id="IPR027038">
    <property type="entry name" value="RanGap"/>
</dbReference>
<dbReference type="CDD" id="cd00051">
    <property type="entry name" value="EFh"/>
    <property type="match status" value="1"/>
</dbReference>
<dbReference type="InterPro" id="IPR018247">
    <property type="entry name" value="EF_Hand_1_Ca_BS"/>
</dbReference>
<dbReference type="PANTHER" id="PTHR24113">
    <property type="entry name" value="RAN GTPASE-ACTIVATING PROTEIN 1"/>
    <property type="match status" value="1"/>
</dbReference>
<dbReference type="OrthoDB" id="8436363at2759"/>
<dbReference type="PROSITE" id="PS50222">
    <property type="entry name" value="EF_HAND_2"/>
    <property type="match status" value="1"/>
</dbReference>
<dbReference type="Proteomes" id="UP000037460">
    <property type="component" value="Unassembled WGS sequence"/>
</dbReference>
<keyword evidence="8" id="KW-1185">Reference proteome</keyword>